<organism evidence="1 2">
    <name type="scientific">Entomophthora muscae</name>
    <dbReference type="NCBI Taxonomy" id="34485"/>
    <lineage>
        <taxon>Eukaryota</taxon>
        <taxon>Fungi</taxon>
        <taxon>Fungi incertae sedis</taxon>
        <taxon>Zoopagomycota</taxon>
        <taxon>Entomophthoromycotina</taxon>
        <taxon>Entomophthoromycetes</taxon>
        <taxon>Entomophthorales</taxon>
        <taxon>Entomophthoraceae</taxon>
        <taxon>Entomophthora</taxon>
    </lineage>
</organism>
<dbReference type="Proteomes" id="UP001165960">
    <property type="component" value="Unassembled WGS sequence"/>
</dbReference>
<evidence type="ECO:0000313" key="2">
    <source>
        <dbReference type="Proteomes" id="UP001165960"/>
    </source>
</evidence>
<proteinExistence type="predicted"/>
<gene>
    <name evidence="1" type="ORF">DSO57_1014003</name>
</gene>
<dbReference type="EMBL" id="QTSX02005023">
    <property type="protein sequence ID" value="KAJ9062119.1"/>
    <property type="molecule type" value="Genomic_DNA"/>
</dbReference>
<sequence length="119" mass="13456">MRLVLLQTAVARVLLGGLEFETFSVLQSSPPDFKQETHHLIAPELDPFTCQLNLDSVKERRTQANYTSLVIIPTANCHDYLTPLADFLATVRRLAKRDFPHFFDNLLSSGRPTSSCRQP</sequence>
<keyword evidence="2" id="KW-1185">Reference proteome</keyword>
<reference evidence="1" key="1">
    <citation type="submission" date="2022-04" db="EMBL/GenBank/DDBJ databases">
        <title>Genome of the entomopathogenic fungus Entomophthora muscae.</title>
        <authorList>
            <person name="Elya C."/>
            <person name="Lovett B.R."/>
            <person name="Lee E."/>
            <person name="Macias A.M."/>
            <person name="Hajek A.E."/>
            <person name="De Bivort B.L."/>
            <person name="Kasson M.T."/>
            <person name="De Fine Licht H.H."/>
            <person name="Stajich J.E."/>
        </authorList>
    </citation>
    <scope>NUCLEOTIDE SEQUENCE</scope>
    <source>
        <strain evidence="1">Berkeley</strain>
    </source>
</reference>
<protein>
    <submittedName>
        <fullName evidence="1">Uncharacterized protein</fullName>
    </submittedName>
</protein>
<evidence type="ECO:0000313" key="1">
    <source>
        <dbReference type="EMBL" id="KAJ9062119.1"/>
    </source>
</evidence>
<comment type="caution">
    <text evidence="1">The sequence shown here is derived from an EMBL/GenBank/DDBJ whole genome shotgun (WGS) entry which is preliminary data.</text>
</comment>
<accession>A0ACC2SIA9</accession>
<name>A0ACC2SIA9_9FUNG</name>